<comment type="caution">
    <text evidence="1">The sequence shown here is derived from an EMBL/GenBank/DDBJ whole genome shotgun (WGS) entry which is preliminary data.</text>
</comment>
<evidence type="ECO:0000313" key="2">
    <source>
        <dbReference type="Proteomes" id="UP000076858"/>
    </source>
</evidence>
<name>A0A164F084_9CRUS</name>
<reference evidence="1 2" key="1">
    <citation type="submission" date="2016-03" db="EMBL/GenBank/DDBJ databases">
        <title>EvidentialGene: Evidence-directed Construction of Genes on Genomes.</title>
        <authorList>
            <person name="Gilbert D.G."/>
            <person name="Choi J.-H."/>
            <person name="Mockaitis K."/>
            <person name="Colbourne J."/>
            <person name="Pfrender M."/>
        </authorList>
    </citation>
    <scope>NUCLEOTIDE SEQUENCE [LARGE SCALE GENOMIC DNA]</scope>
    <source>
        <strain evidence="1 2">Xinb3</strain>
        <tissue evidence="1">Complete organism</tissue>
    </source>
</reference>
<protein>
    <submittedName>
        <fullName evidence="1">Uncharacterized protein</fullName>
    </submittedName>
</protein>
<evidence type="ECO:0000313" key="1">
    <source>
        <dbReference type="EMBL" id="KZR97299.1"/>
    </source>
</evidence>
<dbReference type="AlphaFoldDB" id="A0A164F084"/>
<dbReference type="Proteomes" id="UP000076858">
    <property type="component" value="Unassembled WGS sequence"/>
</dbReference>
<proteinExistence type="predicted"/>
<accession>A0A164F084</accession>
<sequence length="40" mass="4560">MAIKTLEATSVFYNLLLLKLIFSHLKKYSLVAEIIGYNSI</sequence>
<keyword evidence="2" id="KW-1185">Reference proteome</keyword>
<gene>
    <name evidence="1" type="ORF">APZ42_007910</name>
</gene>
<dbReference type="EMBL" id="LRGB01021944">
    <property type="protein sequence ID" value="KZR97299.1"/>
    <property type="molecule type" value="Genomic_DNA"/>
</dbReference>
<organism evidence="1 2">
    <name type="scientific">Daphnia magna</name>
    <dbReference type="NCBI Taxonomy" id="35525"/>
    <lineage>
        <taxon>Eukaryota</taxon>
        <taxon>Metazoa</taxon>
        <taxon>Ecdysozoa</taxon>
        <taxon>Arthropoda</taxon>
        <taxon>Crustacea</taxon>
        <taxon>Branchiopoda</taxon>
        <taxon>Diplostraca</taxon>
        <taxon>Cladocera</taxon>
        <taxon>Anomopoda</taxon>
        <taxon>Daphniidae</taxon>
        <taxon>Daphnia</taxon>
    </lineage>
</organism>